<proteinExistence type="predicted"/>
<reference evidence="1 2" key="1">
    <citation type="submission" date="2016-11" db="EMBL/GenBank/DDBJ databases">
        <title>Paenibacillus species isolates.</title>
        <authorList>
            <person name="Beno S.M."/>
        </authorList>
    </citation>
    <scope>NUCLEOTIDE SEQUENCE [LARGE SCALE GENOMIC DNA]</scope>
    <source>
        <strain evidence="1 2">FSL R5-0378</strain>
    </source>
</reference>
<dbReference type="NCBIfam" id="NF033832">
    <property type="entry name" value="sce7726_fam"/>
    <property type="match status" value="1"/>
</dbReference>
<dbReference type="AlphaFoldDB" id="A0A1R1F347"/>
<protein>
    <recommendedName>
        <fullName evidence="3">Sce7726 family protein</fullName>
    </recommendedName>
</protein>
<name>A0A1R1F347_9BACL</name>
<evidence type="ECO:0000313" key="1">
    <source>
        <dbReference type="EMBL" id="OMF58538.1"/>
    </source>
</evidence>
<accession>A0A1R1F347</accession>
<dbReference type="InterPro" id="IPR047729">
    <property type="entry name" value="Sce7726-like"/>
</dbReference>
<sequence length="192" mass="22030">MMKTKDIDIRKSLHYLLHNEHKDEPDTLILDELPLCQGDARIDVAVVNGAINGYEIKSESDTLARLPLQSAFYNRVFDNVTILTASKFVDGIKDIIPDWWGITQAEKEEDGLIHFFVLREPQKNQDVDALSVAQLLWRDEALSILKERGLQKGLLSKPRSFLWSALAENLPLSELQDEVRKKLKTRANWRAH</sequence>
<keyword evidence="2" id="KW-1185">Reference proteome</keyword>
<dbReference type="Proteomes" id="UP000187172">
    <property type="component" value="Unassembled WGS sequence"/>
</dbReference>
<organism evidence="1 2">
    <name type="scientific">Paenibacillus rhizosphaerae</name>
    <dbReference type="NCBI Taxonomy" id="297318"/>
    <lineage>
        <taxon>Bacteria</taxon>
        <taxon>Bacillati</taxon>
        <taxon>Bacillota</taxon>
        <taxon>Bacilli</taxon>
        <taxon>Bacillales</taxon>
        <taxon>Paenibacillaceae</taxon>
        <taxon>Paenibacillus</taxon>
    </lineage>
</organism>
<dbReference type="RefSeq" id="WP_076168297.1">
    <property type="nucleotide sequence ID" value="NZ_MRTP01000001.1"/>
</dbReference>
<evidence type="ECO:0000313" key="2">
    <source>
        <dbReference type="Proteomes" id="UP000187172"/>
    </source>
</evidence>
<gene>
    <name evidence="1" type="ORF">BK138_08485</name>
</gene>
<evidence type="ECO:0008006" key="3">
    <source>
        <dbReference type="Google" id="ProtNLM"/>
    </source>
</evidence>
<comment type="caution">
    <text evidence="1">The sequence shown here is derived from an EMBL/GenBank/DDBJ whole genome shotgun (WGS) entry which is preliminary data.</text>
</comment>
<dbReference type="EMBL" id="MRTP01000001">
    <property type="protein sequence ID" value="OMF58538.1"/>
    <property type="molecule type" value="Genomic_DNA"/>
</dbReference>
<dbReference type="STRING" id="297318.BK138_08485"/>